<dbReference type="GO" id="GO:0008270">
    <property type="term" value="F:zinc ion binding"/>
    <property type="evidence" value="ECO:0007669"/>
    <property type="project" value="UniProtKB-KW"/>
</dbReference>
<proteinExistence type="predicted"/>
<dbReference type="GO" id="GO:0045893">
    <property type="term" value="P:positive regulation of DNA-templated transcription"/>
    <property type="evidence" value="ECO:0007669"/>
    <property type="project" value="TreeGrafter"/>
</dbReference>
<keyword evidence="5" id="KW-0539">Nucleus</keyword>
<dbReference type="InterPro" id="IPR037869">
    <property type="entry name" value="Spp1/CFP1"/>
</dbReference>
<protein>
    <submittedName>
        <fullName evidence="7">Transcription initiation factor TFIID subunit 3</fullName>
    </submittedName>
</protein>
<comment type="subcellular location">
    <subcellularLocation>
        <location evidence="1">Nucleus</location>
    </subcellularLocation>
</comment>
<dbReference type="PANTHER" id="PTHR46174">
    <property type="entry name" value="CXXC-TYPE ZINC FINGER PROTEIN 1"/>
    <property type="match status" value="1"/>
</dbReference>
<dbReference type="PANTHER" id="PTHR46174:SF1">
    <property type="entry name" value="CXXC-TYPE ZINC FINGER PROTEIN 1"/>
    <property type="match status" value="1"/>
</dbReference>
<keyword evidence="8" id="KW-1185">Reference proteome</keyword>
<feature type="compositionally biased region" description="Polar residues" evidence="6">
    <location>
        <begin position="535"/>
        <end position="557"/>
    </location>
</feature>
<feature type="region of interest" description="Disordered" evidence="6">
    <location>
        <begin position="533"/>
        <end position="660"/>
    </location>
</feature>
<keyword evidence="4" id="KW-0862">Zinc</keyword>
<dbReference type="Proteomes" id="UP001219518">
    <property type="component" value="Unassembled WGS sequence"/>
</dbReference>
<feature type="region of interest" description="Disordered" evidence="6">
    <location>
        <begin position="392"/>
        <end position="439"/>
    </location>
</feature>
<dbReference type="AlphaFoldDB" id="A0AAE1HFN6"/>
<keyword evidence="3" id="KW-0863">Zinc-finger</keyword>
<evidence type="ECO:0000256" key="1">
    <source>
        <dbReference type="ARBA" id="ARBA00004123"/>
    </source>
</evidence>
<keyword evidence="2" id="KW-0479">Metal-binding</keyword>
<dbReference type="GO" id="GO:0048188">
    <property type="term" value="C:Set1C/COMPASS complex"/>
    <property type="evidence" value="ECO:0007669"/>
    <property type="project" value="InterPro"/>
</dbReference>
<evidence type="ECO:0000256" key="4">
    <source>
        <dbReference type="ARBA" id="ARBA00022833"/>
    </source>
</evidence>
<feature type="compositionally biased region" description="Polar residues" evidence="6">
    <location>
        <begin position="570"/>
        <end position="580"/>
    </location>
</feature>
<evidence type="ECO:0000313" key="7">
    <source>
        <dbReference type="EMBL" id="KAK3920486.1"/>
    </source>
</evidence>
<feature type="compositionally biased region" description="Acidic residues" evidence="6">
    <location>
        <begin position="420"/>
        <end position="429"/>
    </location>
</feature>
<feature type="compositionally biased region" description="Polar residues" evidence="6">
    <location>
        <begin position="399"/>
        <end position="411"/>
    </location>
</feature>
<feature type="region of interest" description="Disordered" evidence="6">
    <location>
        <begin position="65"/>
        <end position="87"/>
    </location>
</feature>
<evidence type="ECO:0000313" key="8">
    <source>
        <dbReference type="Proteomes" id="UP001219518"/>
    </source>
</evidence>
<organism evidence="7 8">
    <name type="scientific">Frankliniella fusca</name>
    <dbReference type="NCBI Taxonomy" id="407009"/>
    <lineage>
        <taxon>Eukaryota</taxon>
        <taxon>Metazoa</taxon>
        <taxon>Ecdysozoa</taxon>
        <taxon>Arthropoda</taxon>
        <taxon>Hexapoda</taxon>
        <taxon>Insecta</taxon>
        <taxon>Pterygota</taxon>
        <taxon>Neoptera</taxon>
        <taxon>Paraneoptera</taxon>
        <taxon>Thysanoptera</taxon>
        <taxon>Terebrantia</taxon>
        <taxon>Thripoidea</taxon>
        <taxon>Thripidae</taxon>
        <taxon>Frankliniella</taxon>
    </lineage>
</organism>
<feature type="region of interest" description="Disordered" evidence="6">
    <location>
        <begin position="266"/>
        <end position="294"/>
    </location>
</feature>
<dbReference type="SUPFAM" id="SSF57903">
    <property type="entry name" value="FYVE/PHD zinc finger"/>
    <property type="match status" value="1"/>
</dbReference>
<dbReference type="Gene3D" id="3.30.40.10">
    <property type="entry name" value="Zinc/RING finger domain, C3HC4 (zinc finger)"/>
    <property type="match status" value="1"/>
</dbReference>
<dbReference type="InterPro" id="IPR013083">
    <property type="entry name" value="Znf_RING/FYVE/PHD"/>
</dbReference>
<dbReference type="EMBL" id="JAHWGI010001006">
    <property type="protein sequence ID" value="KAK3920486.1"/>
    <property type="molecule type" value="Genomic_DNA"/>
</dbReference>
<reference evidence="7" key="1">
    <citation type="submission" date="2021-07" db="EMBL/GenBank/DDBJ databases">
        <authorList>
            <person name="Catto M.A."/>
            <person name="Jacobson A."/>
            <person name="Kennedy G."/>
            <person name="Labadie P."/>
            <person name="Hunt B.G."/>
            <person name="Srinivasan R."/>
        </authorList>
    </citation>
    <scope>NUCLEOTIDE SEQUENCE</scope>
    <source>
        <strain evidence="7">PL_HMW_Pooled</strain>
        <tissue evidence="7">Head</tissue>
    </source>
</reference>
<name>A0AAE1HFN6_9NEOP</name>
<evidence type="ECO:0000256" key="3">
    <source>
        <dbReference type="ARBA" id="ARBA00022771"/>
    </source>
</evidence>
<comment type="caution">
    <text evidence="7">The sequence shown here is derived from an EMBL/GenBank/DDBJ whole genome shotgun (WGS) entry which is preliminary data.</text>
</comment>
<reference evidence="7" key="2">
    <citation type="journal article" date="2023" name="BMC Genomics">
        <title>Pest status, molecular evolution, and epigenetic factors derived from the genome assembly of Frankliniella fusca, a thysanopteran phytovirus vector.</title>
        <authorList>
            <person name="Catto M.A."/>
            <person name="Labadie P.E."/>
            <person name="Jacobson A.L."/>
            <person name="Kennedy G.G."/>
            <person name="Srinivasan R."/>
            <person name="Hunt B.G."/>
        </authorList>
    </citation>
    <scope>NUCLEOTIDE SEQUENCE</scope>
    <source>
        <strain evidence="7">PL_HMW_Pooled</strain>
    </source>
</reference>
<evidence type="ECO:0000256" key="6">
    <source>
        <dbReference type="SAM" id="MobiDB-lite"/>
    </source>
</evidence>
<evidence type="ECO:0000256" key="2">
    <source>
        <dbReference type="ARBA" id="ARBA00022723"/>
    </source>
</evidence>
<gene>
    <name evidence="7" type="ORF">KUF71_009757</name>
</gene>
<evidence type="ECO:0000256" key="5">
    <source>
        <dbReference type="ARBA" id="ARBA00023242"/>
    </source>
</evidence>
<feature type="compositionally biased region" description="Basic residues" evidence="6">
    <location>
        <begin position="651"/>
        <end position="660"/>
    </location>
</feature>
<feature type="region of interest" description="Disordered" evidence="6">
    <location>
        <begin position="198"/>
        <end position="236"/>
    </location>
</feature>
<sequence length="660" mass="72318">MEETEVECPSCKKPSDDSFMICCDSCDSWYHGQCVGQFKNKQKQMWIGPCCCNRWMGEWIKAKQSKRTAAPSVKDPPSECSPSRKMNPGKKLKLSALSPNFTRIRKSENSDSLNLDKPCCLPDLNRTPIKYSIDISSCNIPIKSPAGVVSIKDADAAKSTSPFKVSLLQSADKGVTTAPTFNSDPPPLHVIQLNCSSNESPMLKDHSTRDRNKRMLSVDKVHSQPKSTKKRSLSLSLQSKIVQNDHNSEKSSHNFATRLSNASASLSARKGKSEDSDSINLDEPGGLPDLNRKPTKYSIESSASACNIPIKSPAGLVSMKDAGVARSTSPFKVSFLQTIDKGVATAPKLHSDPPTSNVLQLSCTSNESAMLKDHSTRDRIKRMLFADNVHFQPAKPTNKRSTLNKSLQISKTAKRKSEDSDSFNWDDEPSGLPDLNRKPTKYGIESSASACNIPIKSPAGLVSMKDAGVAKSTSPFKVSFLQTIDKGVATAPKLHSDPPTSNVLQLSCTSNEYAMLEDHSTRDCIKRMPFAGKVHSQTAKPTNKTSSLNESLQTSKTAKSDQNSRKPRQKFSSSLLNVSELSAGKGTPPVVTNQSKVNPGKKQDVFTLSPDFEKSRKSQDSDSSDLDENIFQPKKKKSVKQNFTPDLSVKKVPKLRSRHH</sequence>
<dbReference type="InterPro" id="IPR011011">
    <property type="entry name" value="Znf_FYVE_PHD"/>
</dbReference>
<feature type="compositionally biased region" description="Basic and acidic residues" evidence="6">
    <location>
        <begin position="611"/>
        <end position="620"/>
    </location>
</feature>
<accession>A0AAE1HFN6</accession>